<comment type="caution">
    <text evidence="1">The sequence shown here is derived from an EMBL/GenBank/DDBJ whole genome shotgun (WGS) entry which is preliminary data.</text>
</comment>
<gene>
    <name evidence="1" type="ORF">TraAM80_08910</name>
</gene>
<reference evidence="1 2" key="1">
    <citation type="journal article" date="2018" name="BMC Genomics">
        <title>Genomic comparison of Trypanosoma conorhini and Trypanosoma rangeli to Trypanosoma cruzi strains of high and low virulence.</title>
        <authorList>
            <person name="Bradwell K.R."/>
            <person name="Koparde V.N."/>
            <person name="Matveyev A.V."/>
            <person name="Serrano M.G."/>
            <person name="Alves J.M."/>
            <person name="Parikh H."/>
            <person name="Huang B."/>
            <person name="Lee V."/>
            <person name="Espinosa-Alvarez O."/>
            <person name="Ortiz P.A."/>
            <person name="Costa-Martins A.G."/>
            <person name="Teixeira M.M."/>
            <person name="Buck G.A."/>
        </authorList>
    </citation>
    <scope>NUCLEOTIDE SEQUENCE [LARGE SCALE GENOMIC DNA]</scope>
    <source>
        <strain evidence="1 2">AM80</strain>
    </source>
</reference>
<accession>A0A422MY87</accession>
<protein>
    <submittedName>
        <fullName evidence="1">Uncharacterized protein</fullName>
    </submittedName>
</protein>
<evidence type="ECO:0000313" key="2">
    <source>
        <dbReference type="Proteomes" id="UP000283634"/>
    </source>
</evidence>
<dbReference type="RefSeq" id="XP_029234511.1">
    <property type="nucleotide sequence ID" value="XM_029385626.1"/>
</dbReference>
<dbReference type="OMA" id="VWHKSGN"/>
<sequence>MSRGVEMLRSSSSLRRGVYHNAPSVYPFVKPFHDTPYDEDRGKHDVARMHLSKNNWPEWMDNGADASGYGIGLHRVHPLSRLRGNLKTSPSHVPRVLNMMIQGVWHKSGVKLYFRGGKPPNPSKHPYLTGEPCPVYGWRVTDESVIRQFNMPSVDVMKLRYKPYVALHERKIMGPSTHKPIEPQSPKTKAAAKPLVKRLFFWQ</sequence>
<proteinExistence type="predicted"/>
<organism evidence="1 2">
    <name type="scientific">Trypanosoma rangeli</name>
    <dbReference type="NCBI Taxonomy" id="5698"/>
    <lineage>
        <taxon>Eukaryota</taxon>
        <taxon>Discoba</taxon>
        <taxon>Euglenozoa</taxon>
        <taxon>Kinetoplastea</taxon>
        <taxon>Metakinetoplastina</taxon>
        <taxon>Trypanosomatida</taxon>
        <taxon>Trypanosomatidae</taxon>
        <taxon>Trypanosoma</taxon>
        <taxon>Herpetosoma</taxon>
    </lineage>
</organism>
<dbReference type="AlphaFoldDB" id="A0A422MY87"/>
<dbReference type="EMBL" id="MKGL01000484">
    <property type="protein sequence ID" value="RNE98198.1"/>
    <property type="molecule type" value="Genomic_DNA"/>
</dbReference>
<dbReference type="Proteomes" id="UP000283634">
    <property type="component" value="Unassembled WGS sequence"/>
</dbReference>
<dbReference type="OrthoDB" id="274786at2759"/>
<evidence type="ECO:0000313" key="1">
    <source>
        <dbReference type="EMBL" id="RNE98198.1"/>
    </source>
</evidence>
<keyword evidence="2" id="KW-1185">Reference proteome</keyword>
<dbReference type="GeneID" id="40332843"/>
<dbReference type="VEuPathDB" id="TriTrypDB:TRSC58_00377"/>
<name>A0A422MY87_TRYRA</name>